<evidence type="ECO:0000313" key="7">
    <source>
        <dbReference type="Proteomes" id="UP001164020"/>
    </source>
</evidence>
<evidence type="ECO:0000259" key="5">
    <source>
        <dbReference type="PROSITE" id="PS50995"/>
    </source>
</evidence>
<evidence type="ECO:0000256" key="4">
    <source>
        <dbReference type="SAM" id="MobiDB-lite"/>
    </source>
</evidence>
<feature type="region of interest" description="Disordered" evidence="4">
    <location>
        <begin position="1"/>
        <end position="33"/>
    </location>
</feature>
<dbReference type="InterPro" id="IPR036388">
    <property type="entry name" value="WH-like_DNA-bd_sf"/>
</dbReference>
<dbReference type="EMBL" id="CP114029">
    <property type="protein sequence ID" value="WAP67315.1"/>
    <property type="molecule type" value="Genomic_DNA"/>
</dbReference>
<keyword evidence="1" id="KW-0805">Transcription regulation</keyword>
<evidence type="ECO:0000313" key="6">
    <source>
        <dbReference type="EMBL" id="WAP67315.1"/>
    </source>
</evidence>
<dbReference type="PROSITE" id="PS50995">
    <property type="entry name" value="HTH_MARR_2"/>
    <property type="match status" value="1"/>
</dbReference>
<dbReference type="PANTHER" id="PTHR42756">
    <property type="entry name" value="TRANSCRIPTIONAL REGULATOR, MARR"/>
    <property type="match status" value="1"/>
</dbReference>
<dbReference type="InterPro" id="IPR000835">
    <property type="entry name" value="HTH_MarR-typ"/>
</dbReference>
<dbReference type="Proteomes" id="UP001164020">
    <property type="component" value="Chromosome"/>
</dbReference>
<keyword evidence="3" id="KW-0804">Transcription</keyword>
<feature type="domain" description="HTH marR-type" evidence="5">
    <location>
        <begin position="40"/>
        <end position="172"/>
    </location>
</feature>
<protein>
    <submittedName>
        <fullName evidence="6">MarR family transcriptional regulator</fullName>
    </submittedName>
</protein>
<organism evidence="6 7">
    <name type="scientific">Jiella pelagia</name>
    <dbReference type="NCBI Taxonomy" id="2986949"/>
    <lineage>
        <taxon>Bacteria</taxon>
        <taxon>Pseudomonadati</taxon>
        <taxon>Pseudomonadota</taxon>
        <taxon>Alphaproteobacteria</taxon>
        <taxon>Hyphomicrobiales</taxon>
        <taxon>Aurantimonadaceae</taxon>
        <taxon>Jiella</taxon>
    </lineage>
</organism>
<dbReference type="Pfam" id="PF01047">
    <property type="entry name" value="MarR"/>
    <property type="match status" value="1"/>
</dbReference>
<accession>A0ABY7BXE4</accession>
<proteinExistence type="predicted"/>
<dbReference type="Gene3D" id="1.10.10.10">
    <property type="entry name" value="Winged helix-like DNA-binding domain superfamily/Winged helix DNA-binding domain"/>
    <property type="match status" value="1"/>
</dbReference>
<keyword evidence="7" id="KW-1185">Reference proteome</keyword>
<keyword evidence="2" id="KW-0238">DNA-binding</keyword>
<dbReference type="SMART" id="SM00347">
    <property type="entry name" value="HTH_MARR"/>
    <property type="match status" value="1"/>
</dbReference>
<evidence type="ECO:0000256" key="2">
    <source>
        <dbReference type="ARBA" id="ARBA00023125"/>
    </source>
</evidence>
<dbReference type="RefSeq" id="WP_268879771.1">
    <property type="nucleotide sequence ID" value="NZ_CP114029.1"/>
</dbReference>
<dbReference type="PANTHER" id="PTHR42756:SF1">
    <property type="entry name" value="TRANSCRIPTIONAL REPRESSOR OF EMRAB OPERON"/>
    <property type="match status" value="1"/>
</dbReference>
<evidence type="ECO:0000256" key="3">
    <source>
        <dbReference type="ARBA" id="ARBA00023163"/>
    </source>
</evidence>
<dbReference type="InterPro" id="IPR036390">
    <property type="entry name" value="WH_DNA-bd_sf"/>
</dbReference>
<reference evidence="6" key="1">
    <citation type="submission" date="2022-12" db="EMBL/GenBank/DDBJ databases">
        <title>Jiella pelagia sp. nov., isolated from phosphonate enriched culture of Northwest Pacific surface seawater.</title>
        <authorList>
            <person name="Shin D.Y."/>
            <person name="Hwang C.Y."/>
        </authorList>
    </citation>
    <scope>NUCLEOTIDE SEQUENCE</scope>
    <source>
        <strain evidence="6">HL-NP1</strain>
    </source>
</reference>
<evidence type="ECO:0000256" key="1">
    <source>
        <dbReference type="ARBA" id="ARBA00023015"/>
    </source>
</evidence>
<sequence length="180" mass="19818">MERTRPTEGAMEAGKIDEAKTEEADDGSDPGRQLEAGAAETTIAYKLRLAQILAFRAFEERLAERGRAPRYLGLLAIIRNHPGQPQSRLAEAVALRRSSLVTILDILTREGLTERRPAPGDRRSNGVWLTEQGEQMVEELLAESQHHDAILTAGNTAEEIKTTLRVLDRVIANLRASQGA</sequence>
<gene>
    <name evidence="6" type="ORF">OH818_17310</name>
</gene>
<name>A0ABY7BXE4_9HYPH</name>
<dbReference type="SUPFAM" id="SSF46785">
    <property type="entry name" value="Winged helix' DNA-binding domain"/>
    <property type="match status" value="1"/>
</dbReference>
<dbReference type="PRINTS" id="PR00598">
    <property type="entry name" value="HTHMARR"/>
</dbReference>